<evidence type="ECO:0000313" key="6">
    <source>
        <dbReference type="Proteomes" id="UP001056648"/>
    </source>
</evidence>
<accession>A0A6N1BNH2</accession>
<protein>
    <recommendedName>
        <fullName evidence="7">Lipoprotein</fullName>
    </recommendedName>
</protein>
<evidence type="ECO:0000256" key="2">
    <source>
        <dbReference type="SAM" id="SignalP"/>
    </source>
</evidence>
<evidence type="ECO:0008006" key="7">
    <source>
        <dbReference type="Google" id="ProtNLM"/>
    </source>
</evidence>
<dbReference type="Proteomes" id="UP000542973">
    <property type="component" value="Unassembled WGS sequence"/>
</dbReference>
<feature type="signal peptide" evidence="2">
    <location>
        <begin position="1"/>
        <end position="21"/>
    </location>
</feature>
<dbReference type="Proteomes" id="UP001056648">
    <property type="component" value="Chromosome 2"/>
</dbReference>
<name>A0A6N1BNH2_9BURK</name>
<dbReference type="RefSeq" id="WP_053821149.1">
    <property type="nucleotide sequence ID" value="NZ_BAAAEB010000007.1"/>
</dbReference>
<gene>
    <name evidence="3" type="ORF">HLB16_02110</name>
    <name evidence="4" type="ORF">NDR89_23855</name>
</gene>
<keyword evidence="6" id="KW-1185">Reference proteome</keyword>
<reference evidence="3 5" key="1">
    <citation type="submission" date="2020-05" db="EMBL/GenBank/DDBJ databases">
        <title>MicrobeNet Type strains.</title>
        <authorList>
            <person name="Nicholson A.C."/>
        </authorList>
    </citation>
    <scope>NUCLEOTIDE SEQUENCE [LARGE SCALE GENOMIC DNA]</scope>
    <source>
        <strain evidence="3 5">ATCC 700815</strain>
    </source>
</reference>
<proteinExistence type="predicted"/>
<keyword evidence="2" id="KW-0732">Signal</keyword>
<evidence type="ECO:0000313" key="3">
    <source>
        <dbReference type="EMBL" id="NNH09674.1"/>
    </source>
</evidence>
<dbReference type="GeneID" id="70689212"/>
<reference evidence="4" key="2">
    <citation type="submission" date="2022-06" db="EMBL/GenBank/DDBJ databases">
        <title>Complete genome sequence and characterization of Cupriavidus gilardii QJ1 isolated from contaminating cells.</title>
        <authorList>
            <person name="Qi J."/>
        </authorList>
    </citation>
    <scope>NUCLEOTIDE SEQUENCE</scope>
    <source>
        <strain evidence="4">QJ1</strain>
    </source>
</reference>
<dbReference type="EMBL" id="JABEMD010000002">
    <property type="protein sequence ID" value="NNH09674.1"/>
    <property type="molecule type" value="Genomic_DNA"/>
</dbReference>
<evidence type="ECO:0000256" key="1">
    <source>
        <dbReference type="SAM" id="MobiDB-lite"/>
    </source>
</evidence>
<evidence type="ECO:0000313" key="4">
    <source>
        <dbReference type="EMBL" id="USE79620.1"/>
    </source>
</evidence>
<organism evidence="3 5">
    <name type="scientific">Cupriavidus gilardii</name>
    <dbReference type="NCBI Taxonomy" id="82541"/>
    <lineage>
        <taxon>Bacteria</taxon>
        <taxon>Pseudomonadati</taxon>
        <taxon>Pseudomonadota</taxon>
        <taxon>Betaproteobacteria</taxon>
        <taxon>Burkholderiales</taxon>
        <taxon>Burkholderiaceae</taxon>
        <taxon>Cupriavidus</taxon>
    </lineage>
</organism>
<evidence type="ECO:0000313" key="5">
    <source>
        <dbReference type="Proteomes" id="UP000542973"/>
    </source>
</evidence>
<sequence length="79" mass="8742">MNRNKLMWTAALAALIGLAGCGEEPQTARPSPKKTDTAAWKGAPGDPFVAAGWTQGDQTSWQKQIRQRNQLQNEYTRVQ</sequence>
<dbReference type="AlphaFoldDB" id="A0A6N1BNH2"/>
<feature type="region of interest" description="Disordered" evidence="1">
    <location>
        <begin position="22"/>
        <end position="44"/>
    </location>
</feature>
<dbReference type="EMBL" id="CP098736">
    <property type="protein sequence ID" value="USE79620.1"/>
    <property type="molecule type" value="Genomic_DNA"/>
</dbReference>
<feature type="chain" id="PRO_5044644763" description="Lipoprotein" evidence="2">
    <location>
        <begin position="22"/>
        <end position="79"/>
    </location>
</feature>
<dbReference type="PROSITE" id="PS51257">
    <property type="entry name" value="PROKAR_LIPOPROTEIN"/>
    <property type="match status" value="1"/>
</dbReference>